<evidence type="ECO:0000313" key="2">
    <source>
        <dbReference type="EMBL" id="VDM12989.1"/>
    </source>
</evidence>
<name>A0A3P7EAG6_WUCBA</name>
<dbReference type="EMBL" id="UYWW01003750">
    <property type="protein sequence ID" value="VDM12989.1"/>
    <property type="molecule type" value="Genomic_DNA"/>
</dbReference>
<evidence type="ECO:0000313" key="3">
    <source>
        <dbReference type="Proteomes" id="UP000270924"/>
    </source>
</evidence>
<dbReference type="Pfam" id="PF12796">
    <property type="entry name" value="Ank_2"/>
    <property type="match status" value="1"/>
</dbReference>
<evidence type="ECO:0000256" key="1">
    <source>
        <dbReference type="PROSITE-ProRule" id="PRU00023"/>
    </source>
</evidence>
<gene>
    <name evidence="2" type="ORF">WBA_LOCUS6375</name>
</gene>
<dbReference type="SUPFAM" id="SSF48403">
    <property type="entry name" value="Ankyrin repeat"/>
    <property type="match status" value="1"/>
</dbReference>
<protein>
    <submittedName>
        <fullName evidence="2">Uncharacterized protein</fullName>
    </submittedName>
</protein>
<dbReference type="AlphaFoldDB" id="A0A3P7EAG6"/>
<dbReference type="Proteomes" id="UP000270924">
    <property type="component" value="Unassembled WGS sequence"/>
</dbReference>
<dbReference type="InParanoid" id="A0A3P7EAG6"/>
<proteinExistence type="predicted"/>
<keyword evidence="1" id="KW-0040">ANK repeat</keyword>
<feature type="repeat" description="ANK" evidence="1">
    <location>
        <begin position="179"/>
        <end position="211"/>
    </location>
</feature>
<organism evidence="2 3">
    <name type="scientific">Wuchereria bancrofti</name>
    <dbReference type="NCBI Taxonomy" id="6293"/>
    <lineage>
        <taxon>Eukaryota</taxon>
        <taxon>Metazoa</taxon>
        <taxon>Ecdysozoa</taxon>
        <taxon>Nematoda</taxon>
        <taxon>Chromadorea</taxon>
        <taxon>Rhabditida</taxon>
        <taxon>Spirurina</taxon>
        <taxon>Spiruromorpha</taxon>
        <taxon>Filarioidea</taxon>
        <taxon>Onchocercidae</taxon>
        <taxon>Wuchereria</taxon>
    </lineage>
</organism>
<sequence>MFGILKKVRDVATMQNCEAVVNTCGRAVAAVLSSKPEKVEAIDASKLRTFEKCDDSYTFALYVDKPKGGTCYVVYLPRSLKIWRTRERDQAELLRDQLNSQKLLVNILEKIGSKFFEAEMEQLRDSVIRNPSFNDIHHAAACNFSRVIAGLCKNRPRFIKCLLAMVTIEMYIVNDASVDGYYPLHIAVENDAKKAVEVLLSLGAHTAKQDCHSRNAVHYGAGNNPEILKVC</sequence>
<accession>A0A3P7EAG6</accession>
<reference evidence="2 3" key="1">
    <citation type="submission" date="2018-11" db="EMBL/GenBank/DDBJ databases">
        <authorList>
            <consortium name="Pathogen Informatics"/>
        </authorList>
    </citation>
    <scope>NUCLEOTIDE SEQUENCE [LARGE SCALE GENOMIC DNA]</scope>
</reference>
<dbReference type="InterPro" id="IPR036770">
    <property type="entry name" value="Ankyrin_rpt-contain_sf"/>
</dbReference>
<dbReference type="PROSITE" id="PS50297">
    <property type="entry name" value="ANK_REP_REGION"/>
    <property type="match status" value="1"/>
</dbReference>
<dbReference type="Gene3D" id="1.25.40.20">
    <property type="entry name" value="Ankyrin repeat-containing domain"/>
    <property type="match status" value="1"/>
</dbReference>
<keyword evidence="3" id="KW-1185">Reference proteome</keyword>
<dbReference type="OrthoDB" id="10021675at2759"/>
<dbReference type="InterPro" id="IPR002110">
    <property type="entry name" value="Ankyrin_rpt"/>
</dbReference>
<dbReference type="PROSITE" id="PS50088">
    <property type="entry name" value="ANK_REPEAT"/>
    <property type="match status" value="1"/>
</dbReference>